<evidence type="ECO:0000313" key="3">
    <source>
        <dbReference type="Proteomes" id="UP000178493"/>
    </source>
</evidence>
<name>A0A1G1W8L3_9BACT</name>
<dbReference type="EMBL" id="MHCO01000024">
    <property type="protein sequence ID" value="OGY23954.1"/>
    <property type="molecule type" value="Genomic_DNA"/>
</dbReference>
<evidence type="ECO:0000256" key="1">
    <source>
        <dbReference type="SAM" id="Phobius"/>
    </source>
</evidence>
<keyword evidence="1" id="KW-0812">Transmembrane</keyword>
<keyword evidence="1" id="KW-1133">Transmembrane helix</keyword>
<feature type="transmembrane region" description="Helical" evidence="1">
    <location>
        <begin position="12"/>
        <end position="38"/>
    </location>
</feature>
<gene>
    <name evidence="2" type="ORF">A2126_02260</name>
</gene>
<evidence type="ECO:0008006" key="4">
    <source>
        <dbReference type="Google" id="ProtNLM"/>
    </source>
</evidence>
<protein>
    <recommendedName>
        <fullName evidence="4">Type 4 fimbrial biogenesis protein PilX N-terminal domain-containing protein</fullName>
    </recommendedName>
</protein>
<evidence type="ECO:0000313" key="2">
    <source>
        <dbReference type="EMBL" id="OGY23954.1"/>
    </source>
</evidence>
<sequence length="597" mass="62311">MLKRLKLGREKGQIALITVLILLSATAVLVVAISALTFNEIKKLNNIVRSAQSYYAAEGGIEDAILRLQNRMDYTNPYTLTVGDGSTQVEITGSANQPTVTSRGNVDNRIRKLQVGLQASSTATNIAFNYGVQVGYGGLHMDNNSAVVGNVYSNGPITSGPNNPDITGTVFSASGAAAAVDQKNDTPIPAPNSITFGNTDAAQDVAQSFQVSSTNTINRVELYIKKQSTPGDLTVRITNDNGGNPGSTTFAQGTLSSGDVTGSFGWVSATFTSQPQLIAGVTYWLVLDGARNATKYYIWAANASYPTGEAKTGEYSSGPWSATGLDGYFKLYLGGTVGSIDGIDIGTGGTGDGHANTITGSTATGTLYCQGPPYPGNGNNKPCTFSLDPSPENMPISEANINQFKADAAAGGTISGDYTPSGGSSSLGPVEITGNMTVPGGHILTITGTVWVHGYITFGNGAQIRLHPAYGTDSGLILSDGYIYIDNGVIFTGSGQPGSYIMTLTTNDCNGTGSPTGQPCTSENSAMYVANNAQNIILYAAAGQLRLRQNVDTYEATAYRLYLEENATVTYESGLVNANFTSGPGAGYEILSWTEIE</sequence>
<organism evidence="2 3">
    <name type="scientific">Candidatus Woykebacteria bacterium GWB1_45_5</name>
    <dbReference type="NCBI Taxonomy" id="1802592"/>
    <lineage>
        <taxon>Bacteria</taxon>
        <taxon>Candidatus Woykeibacteriota</taxon>
    </lineage>
</organism>
<comment type="caution">
    <text evidence="2">The sequence shown here is derived from an EMBL/GenBank/DDBJ whole genome shotgun (WGS) entry which is preliminary data.</text>
</comment>
<keyword evidence="1" id="KW-0472">Membrane</keyword>
<dbReference type="Proteomes" id="UP000178493">
    <property type="component" value="Unassembled WGS sequence"/>
</dbReference>
<accession>A0A1G1W8L3</accession>
<proteinExistence type="predicted"/>
<dbReference type="NCBIfam" id="NF041539">
    <property type="entry name" value="choice_anch_R"/>
    <property type="match status" value="1"/>
</dbReference>
<reference evidence="2 3" key="1">
    <citation type="journal article" date="2016" name="Nat. Commun.">
        <title>Thousands of microbial genomes shed light on interconnected biogeochemical processes in an aquifer system.</title>
        <authorList>
            <person name="Anantharaman K."/>
            <person name="Brown C.T."/>
            <person name="Hug L.A."/>
            <person name="Sharon I."/>
            <person name="Castelle C.J."/>
            <person name="Probst A.J."/>
            <person name="Thomas B.C."/>
            <person name="Singh A."/>
            <person name="Wilkins M.J."/>
            <person name="Karaoz U."/>
            <person name="Brodie E.L."/>
            <person name="Williams K.H."/>
            <person name="Hubbard S.S."/>
            <person name="Banfield J.F."/>
        </authorList>
    </citation>
    <scope>NUCLEOTIDE SEQUENCE [LARGE SCALE GENOMIC DNA]</scope>
</reference>
<dbReference type="AlphaFoldDB" id="A0A1G1W8L3"/>